<proteinExistence type="predicted"/>
<sequence>MRRVFSTLLLILLGAATPAAAQIPPEWQAAAQAVIGELERDTPQAAKPWTGAELTQGWNLARAWRRHNNGNIEIILAEYLMFVALCRVGCAGSTVEGQGYVGAAGEVKALIAQNGGSYALAANANTWLAGIADATGAAKKNVALWQKDPDIASADFATGNIYALSWLLARKRPTPDAQADAFARFAIFVQGKAWIGTRCIDITKVATVLGAAPRIDTCQ</sequence>
<dbReference type="Proteomes" id="UP000727907">
    <property type="component" value="Unassembled WGS sequence"/>
</dbReference>
<comment type="caution">
    <text evidence="2">The sequence shown here is derived from an EMBL/GenBank/DDBJ whole genome shotgun (WGS) entry which is preliminary data.</text>
</comment>
<dbReference type="RefSeq" id="WP_216957774.1">
    <property type="nucleotide sequence ID" value="NZ_JAHOPB010000001.1"/>
</dbReference>
<organism evidence="2 3">
    <name type="scientific">Reyranella humidisoli</name>
    <dbReference type="NCBI Taxonomy" id="2849149"/>
    <lineage>
        <taxon>Bacteria</taxon>
        <taxon>Pseudomonadati</taxon>
        <taxon>Pseudomonadota</taxon>
        <taxon>Alphaproteobacteria</taxon>
        <taxon>Hyphomicrobiales</taxon>
        <taxon>Reyranellaceae</taxon>
        <taxon>Reyranella</taxon>
    </lineage>
</organism>
<evidence type="ECO:0000313" key="3">
    <source>
        <dbReference type="Proteomes" id="UP000727907"/>
    </source>
</evidence>
<keyword evidence="1" id="KW-0732">Signal</keyword>
<evidence type="ECO:0000313" key="2">
    <source>
        <dbReference type="EMBL" id="MBU8873533.1"/>
    </source>
</evidence>
<name>A0ABS6IG13_9HYPH</name>
<keyword evidence="3" id="KW-1185">Reference proteome</keyword>
<dbReference type="EMBL" id="JAHOPB010000001">
    <property type="protein sequence ID" value="MBU8873533.1"/>
    <property type="molecule type" value="Genomic_DNA"/>
</dbReference>
<protein>
    <submittedName>
        <fullName evidence="2">Uncharacterized protein</fullName>
    </submittedName>
</protein>
<accession>A0ABS6IG13</accession>
<reference evidence="2 3" key="1">
    <citation type="submission" date="2021-06" db="EMBL/GenBank/DDBJ databases">
        <authorList>
            <person name="Lee D.H."/>
        </authorList>
    </citation>
    <scope>NUCLEOTIDE SEQUENCE [LARGE SCALE GENOMIC DNA]</scope>
    <source>
        <strain evidence="2 3">MMS21-HV4-11</strain>
    </source>
</reference>
<evidence type="ECO:0000256" key="1">
    <source>
        <dbReference type="SAM" id="SignalP"/>
    </source>
</evidence>
<gene>
    <name evidence="2" type="ORF">KQ910_07140</name>
</gene>
<feature type="chain" id="PRO_5046229382" evidence="1">
    <location>
        <begin position="22"/>
        <end position="219"/>
    </location>
</feature>
<feature type="signal peptide" evidence="1">
    <location>
        <begin position="1"/>
        <end position="21"/>
    </location>
</feature>